<keyword evidence="3" id="KW-1185">Reference proteome</keyword>
<feature type="region of interest" description="Disordered" evidence="1">
    <location>
        <begin position="80"/>
        <end position="116"/>
    </location>
</feature>
<feature type="region of interest" description="Disordered" evidence="1">
    <location>
        <begin position="258"/>
        <end position="278"/>
    </location>
</feature>
<name>A0A9J6HC84_HAELO</name>
<feature type="region of interest" description="Disordered" evidence="1">
    <location>
        <begin position="291"/>
        <end position="362"/>
    </location>
</feature>
<proteinExistence type="predicted"/>
<evidence type="ECO:0000313" key="3">
    <source>
        <dbReference type="Proteomes" id="UP000821853"/>
    </source>
</evidence>
<evidence type="ECO:0000256" key="1">
    <source>
        <dbReference type="SAM" id="MobiDB-lite"/>
    </source>
</evidence>
<gene>
    <name evidence="2" type="ORF">HPB48_026731</name>
</gene>
<comment type="caution">
    <text evidence="2">The sequence shown here is derived from an EMBL/GenBank/DDBJ whole genome shotgun (WGS) entry which is preliminary data.</text>
</comment>
<reference evidence="2 3" key="1">
    <citation type="journal article" date="2020" name="Cell">
        <title>Large-Scale Comparative Analyses of Tick Genomes Elucidate Their Genetic Diversity and Vector Capacities.</title>
        <authorList>
            <consortium name="Tick Genome and Microbiome Consortium (TIGMIC)"/>
            <person name="Jia N."/>
            <person name="Wang J."/>
            <person name="Shi W."/>
            <person name="Du L."/>
            <person name="Sun Y."/>
            <person name="Zhan W."/>
            <person name="Jiang J.F."/>
            <person name="Wang Q."/>
            <person name="Zhang B."/>
            <person name="Ji P."/>
            <person name="Bell-Sakyi L."/>
            <person name="Cui X.M."/>
            <person name="Yuan T.T."/>
            <person name="Jiang B.G."/>
            <person name="Yang W.F."/>
            <person name="Lam T.T."/>
            <person name="Chang Q.C."/>
            <person name="Ding S.J."/>
            <person name="Wang X.J."/>
            <person name="Zhu J.G."/>
            <person name="Ruan X.D."/>
            <person name="Zhao L."/>
            <person name="Wei J.T."/>
            <person name="Ye R.Z."/>
            <person name="Que T.C."/>
            <person name="Du C.H."/>
            <person name="Zhou Y.H."/>
            <person name="Cheng J.X."/>
            <person name="Dai P.F."/>
            <person name="Guo W.B."/>
            <person name="Han X.H."/>
            <person name="Huang E.J."/>
            <person name="Li L.F."/>
            <person name="Wei W."/>
            <person name="Gao Y.C."/>
            <person name="Liu J.Z."/>
            <person name="Shao H.Z."/>
            <person name="Wang X."/>
            <person name="Wang C.C."/>
            <person name="Yang T.C."/>
            <person name="Huo Q.B."/>
            <person name="Li W."/>
            <person name="Chen H.Y."/>
            <person name="Chen S.E."/>
            <person name="Zhou L.G."/>
            <person name="Ni X.B."/>
            <person name="Tian J.H."/>
            <person name="Sheng Y."/>
            <person name="Liu T."/>
            <person name="Pan Y.S."/>
            <person name="Xia L.Y."/>
            <person name="Li J."/>
            <person name="Zhao F."/>
            <person name="Cao W.C."/>
        </authorList>
    </citation>
    <scope>NUCLEOTIDE SEQUENCE [LARGE SCALE GENOMIC DNA]</scope>
    <source>
        <strain evidence="2">HaeL-2018</strain>
    </source>
</reference>
<sequence>MKQQAKRVVYRLRHFLGGAAAQIILPRQNWHRTIRNIERNYWIPTSSSHRGDADARPGEIGLPRTKWQLPHSNHEVTTLRRWRGPRSPPPVTKIRRGQRQDDGVRRRPGIGSSVGKVNAPATRATVADRLIGDFAVNNEKGSVPLHGYLSQDGGNTCCGVIVVRNTDTTETLQYRVCWRAGTIVEIRKFGTSNKARITFADLLQNYPVMSGVVGHRADASPNLQPNTCGLCELQAPLVAGVRAPHNCHPRCSVCGGAHPRRETSNIEKPPTGGDEKATVDGVATTRRLRKMNGGDAWRDQALGQRRQKRTPGERFGTGGPYKDVSGRPVKGSRRLTEADDDDNCSLSGIEDTPLTASAGSGAASLQSCLNLTDHGEQP</sequence>
<protein>
    <submittedName>
        <fullName evidence="2">Uncharacterized protein</fullName>
    </submittedName>
</protein>
<dbReference type="Proteomes" id="UP000821853">
    <property type="component" value="Unassembled WGS sequence"/>
</dbReference>
<dbReference type="VEuPathDB" id="VectorBase:HLOH_044338"/>
<dbReference type="AlphaFoldDB" id="A0A9J6HC84"/>
<evidence type="ECO:0000313" key="2">
    <source>
        <dbReference type="EMBL" id="KAH9384722.1"/>
    </source>
</evidence>
<accession>A0A9J6HC84</accession>
<organism evidence="2 3">
    <name type="scientific">Haemaphysalis longicornis</name>
    <name type="common">Bush tick</name>
    <dbReference type="NCBI Taxonomy" id="44386"/>
    <lineage>
        <taxon>Eukaryota</taxon>
        <taxon>Metazoa</taxon>
        <taxon>Ecdysozoa</taxon>
        <taxon>Arthropoda</taxon>
        <taxon>Chelicerata</taxon>
        <taxon>Arachnida</taxon>
        <taxon>Acari</taxon>
        <taxon>Parasitiformes</taxon>
        <taxon>Ixodida</taxon>
        <taxon>Ixodoidea</taxon>
        <taxon>Ixodidae</taxon>
        <taxon>Haemaphysalinae</taxon>
        <taxon>Haemaphysalis</taxon>
    </lineage>
</organism>
<dbReference type="EMBL" id="JABSTR010002980">
    <property type="protein sequence ID" value="KAH9384722.1"/>
    <property type="molecule type" value="Genomic_DNA"/>
</dbReference>